<dbReference type="SUPFAM" id="SSF56645">
    <property type="entry name" value="Acyl-CoA dehydrogenase NM domain-like"/>
    <property type="match status" value="1"/>
</dbReference>
<dbReference type="GO" id="GO:0005886">
    <property type="term" value="C:plasma membrane"/>
    <property type="evidence" value="ECO:0007669"/>
    <property type="project" value="TreeGrafter"/>
</dbReference>
<dbReference type="Gene3D" id="1.20.140.10">
    <property type="entry name" value="Butyryl-CoA Dehydrogenase, subunit A, domain 3"/>
    <property type="match status" value="1"/>
</dbReference>
<evidence type="ECO:0000313" key="10">
    <source>
        <dbReference type="EMBL" id="MBL1081936.1"/>
    </source>
</evidence>
<feature type="domain" description="Acyl-CoA dehydrogenase/oxidase N-terminal" evidence="9">
    <location>
        <begin position="6"/>
        <end position="116"/>
    </location>
</feature>
<evidence type="ECO:0000256" key="5">
    <source>
        <dbReference type="ARBA" id="ARBA00023002"/>
    </source>
</evidence>
<evidence type="ECO:0000313" key="11">
    <source>
        <dbReference type="Proteomes" id="UP000661858"/>
    </source>
</evidence>
<dbReference type="InterPro" id="IPR009075">
    <property type="entry name" value="AcylCo_DH/oxidase_C"/>
</dbReference>
<dbReference type="PANTHER" id="PTHR43292:SF3">
    <property type="entry name" value="ACYL-COA DEHYDROGENASE FADE29"/>
    <property type="match status" value="1"/>
</dbReference>
<dbReference type="Proteomes" id="UP000661858">
    <property type="component" value="Unassembled WGS sequence"/>
</dbReference>
<feature type="domain" description="Acyl-CoA dehydrogenase/oxidase C-terminal" evidence="7">
    <location>
        <begin position="226"/>
        <end position="371"/>
    </location>
</feature>
<evidence type="ECO:0000256" key="3">
    <source>
        <dbReference type="ARBA" id="ARBA00022630"/>
    </source>
</evidence>
<evidence type="ECO:0000256" key="2">
    <source>
        <dbReference type="ARBA" id="ARBA00009347"/>
    </source>
</evidence>
<evidence type="ECO:0000256" key="1">
    <source>
        <dbReference type="ARBA" id="ARBA00001974"/>
    </source>
</evidence>
<dbReference type="InterPro" id="IPR046373">
    <property type="entry name" value="Acyl-CoA_Oxase/DH_mid-dom_sf"/>
</dbReference>
<evidence type="ECO:0000259" key="8">
    <source>
        <dbReference type="Pfam" id="PF02770"/>
    </source>
</evidence>
<organism evidence="10 11">
    <name type="scientific">Streptomyces actinomycinicus</name>
    <dbReference type="NCBI Taxonomy" id="1695166"/>
    <lineage>
        <taxon>Bacteria</taxon>
        <taxon>Bacillati</taxon>
        <taxon>Actinomycetota</taxon>
        <taxon>Actinomycetes</taxon>
        <taxon>Kitasatosporales</taxon>
        <taxon>Streptomycetaceae</taxon>
        <taxon>Streptomyces</taxon>
    </lineage>
</organism>
<dbReference type="InterPro" id="IPR009100">
    <property type="entry name" value="AcylCoA_DH/oxidase_NM_dom_sf"/>
</dbReference>
<protein>
    <submittedName>
        <fullName evidence="10">Acyl-CoA dehydrogenase</fullName>
    </submittedName>
</protein>
<dbReference type="InterPro" id="IPR052161">
    <property type="entry name" value="Mycobact_Acyl-CoA_DH"/>
</dbReference>
<dbReference type="AlphaFoldDB" id="A0A937EFQ4"/>
<dbReference type="Pfam" id="PF02770">
    <property type="entry name" value="Acyl-CoA_dh_M"/>
    <property type="match status" value="1"/>
</dbReference>
<dbReference type="InterPro" id="IPR006091">
    <property type="entry name" value="Acyl-CoA_Oxase/DH_mid-dom"/>
</dbReference>
<dbReference type="FunFam" id="2.40.110.10:FF:000011">
    <property type="entry name" value="Acyl-CoA dehydrogenase FadE34"/>
    <property type="match status" value="1"/>
</dbReference>
<dbReference type="Pfam" id="PF00441">
    <property type="entry name" value="Acyl-CoA_dh_1"/>
    <property type="match status" value="1"/>
</dbReference>
<name>A0A937EFQ4_9ACTN</name>
<reference evidence="10" key="1">
    <citation type="submission" date="2021-01" db="EMBL/GenBank/DDBJ databases">
        <title>WGS of actinomycetes isolated from Thailand.</title>
        <authorList>
            <person name="Thawai C."/>
        </authorList>
    </citation>
    <scope>NUCLEOTIDE SEQUENCE</scope>
    <source>
        <strain evidence="10">RCU-197</strain>
    </source>
</reference>
<comment type="similarity">
    <text evidence="2 6">Belongs to the acyl-CoA dehydrogenase family.</text>
</comment>
<dbReference type="GO" id="GO:0016627">
    <property type="term" value="F:oxidoreductase activity, acting on the CH-CH group of donors"/>
    <property type="evidence" value="ECO:0007669"/>
    <property type="project" value="InterPro"/>
</dbReference>
<sequence length="377" mass="42007">MDLSYTPEEEEFRFRLREWLAEVLPGLPAKPSPDDWPGRRAYDLGWQRMLYDAGYAGVHWDASPTLRTIFLEETEKAGAPYVGAGFVGLLHAGPTIAAEGTPEQRARWLPPILRGEEVWCQGFSEPDAGSDLAALRTRARRDGDDYVVTGSKIWTSHAEVADWCELLVRTDPDAPRHKGITWLAMPMDADGITVRPLRTLAGSAEFAEVFLDEVRVPAVNRVGEENDGWRVTMVTLSFERGTAFVGEVVACRRVLGELARTARGNGRWDDPVLRRRLGRLDAEFRALWRLTQWNVSEAEASGPVPGLGGSVFKLRYSHARQQLYDTAAEVLGPDSLDLDRPWVLDRLSSLSYTIAAGTSQIQRNIVAERILGLPKGR</sequence>
<gene>
    <name evidence="10" type="ORF">JK359_08055</name>
</gene>
<keyword evidence="3 6" id="KW-0285">Flavoprotein</keyword>
<dbReference type="GO" id="GO:0050660">
    <property type="term" value="F:flavin adenine dinucleotide binding"/>
    <property type="evidence" value="ECO:0007669"/>
    <property type="project" value="InterPro"/>
</dbReference>
<dbReference type="Gene3D" id="1.10.540.10">
    <property type="entry name" value="Acyl-CoA dehydrogenase/oxidase, N-terminal domain"/>
    <property type="match status" value="1"/>
</dbReference>
<evidence type="ECO:0000259" key="7">
    <source>
        <dbReference type="Pfam" id="PF00441"/>
    </source>
</evidence>
<dbReference type="PANTHER" id="PTHR43292">
    <property type="entry name" value="ACYL-COA DEHYDROGENASE"/>
    <property type="match status" value="1"/>
</dbReference>
<feature type="domain" description="Acyl-CoA oxidase/dehydrogenase middle" evidence="8">
    <location>
        <begin position="120"/>
        <end position="213"/>
    </location>
</feature>
<keyword evidence="11" id="KW-1185">Reference proteome</keyword>
<keyword evidence="5 6" id="KW-0560">Oxidoreductase</keyword>
<evidence type="ECO:0000256" key="6">
    <source>
        <dbReference type="RuleBase" id="RU362125"/>
    </source>
</evidence>
<dbReference type="Pfam" id="PF02771">
    <property type="entry name" value="Acyl-CoA_dh_N"/>
    <property type="match status" value="1"/>
</dbReference>
<accession>A0A937EFQ4</accession>
<dbReference type="InterPro" id="IPR036250">
    <property type="entry name" value="AcylCo_DH-like_C"/>
</dbReference>
<dbReference type="InterPro" id="IPR013786">
    <property type="entry name" value="AcylCoA_DH/ox_N"/>
</dbReference>
<dbReference type="CDD" id="cd01152">
    <property type="entry name" value="ACAD_fadE6_17_26"/>
    <property type="match status" value="1"/>
</dbReference>
<comment type="caution">
    <text evidence="10">The sequence shown here is derived from an EMBL/GenBank/DDBJ whole genome shotgun (WGS) entry which is preliminary data.</text>
</comment>
<proteinExistence type="inferred from homology"/>
<dbReference type="SUPFAM" id="SSF47203">
    <property type="entry name" value="Acyl-CoA dehydrogenase C-terminal domain-like"/>
    <property type="match status" value="1"/>
</dbReference>
<comment type="cofactor">
    <cofactor evidence="1 6">
        <name>FAD</name>
        <dbReference type="ChEBI" id="CHEBI:57692"/>
    </cofactor>
</comment>
<dbReference type="InterPro" id="IPR037069">
    <property type="entry name" value="AcylCoA_DH/ox_N_sf"/>
</dbReference>
<evidence type="ECO:0000256" key="4">
    <source>
        <dbReference type="ARBA" id="ARBA00022827"/>
    </source>
</evidence>
<dbReference type="RefSeq" id="WP_201833401.1">
    <property type="nucleotide sequence ID" value="NZ_JAERRK010000003.1"/>
</dbReference>
<dbReference type="Gene3D" id="2.40.110.10">
    <property type="entry name" value="Butyryl-CoA Dehydrogenase, subunit A, domain 2"/>
    <property type="match status" value="1"/>
</dbReference>
<evidence type="ECO:0000259" key="9">
    <source>
        <dbReference type="Pfam" id="PF02771"/>
    </source>
</evidence>
<keyword evidence="4 6" id="KW-0274">FAD</keyword>
<dbReference type="EMBL" id="JAERRK010000003">
    <property type="protein sequence ID" value="MBL1081936.1"/>
    <property type="molecule type" value="Genomic_DNA"/>
</dbReference>